<reference evidence="2 3" key="1">
    <citation type="journal article" date="2015" name="Nature">
        <title>rRNA introns, odd ribosomes, and small enigmatic genomes across a large radiation of phyla.</title>
        <authorList>
            <person name="Brown C.T."/>
            <person name="Hug L.A."/>
            <person name="Thomas B.C."/>
            <person name="Sharon I."/>
            <person name="Castelle C.J."/>
            <person name="Singh A."/>
            <person name="Wilkins M.J."/>
            <person name="Williams K.H."/>
            <person name="Banfield J.F."/>
        </authorList>
    </citation>
    <scope>NUCLEOTIDE SEQUENCE [LARGE SCALE GENOMIC DNA]</scope>
</reference>
<comment type="caution">
    <text evidence="2">The sequence shown here is derived from an EMBL/GenBank/DDBJ whole genome shotgun (WGS) entry which is preliminary data.</text>
</comment>
<dbReference type="Proteomes" id="UP000034507">
    <property type="component" value="Unassembled WGS sequence"/>
</dbReference>
<proteinExistence type="predicted"/>
<dbReference type="AlphaFoldDB" id="A0A0G0X9Y8"/>
<evidence type="ECO:0000313" key="2">
    <source>
        <dbReference type="EMBL" id="KKS21182.1"/>
    </source>
</evidence>
<keyword evidence="1" id="KW-0812">Transmembrane</keyword>
<keyword evidence="1" id="KW-0472">Membrane</keyword>
<evidence type="ECO:0000256" key="1">
    <source>
        <dbReference type="SAM" id="Phobius"/>
    </source>
</evidence>
<organism evidence="2 3">
    <name type="scientific">candidate division WWE3 bacterium GW2011_GWC1_41_7</name>
    <dbReference type="NCBI Taxonomy" id="1619119"/>
    <lineage>
        <taxon>Bacteria</taxon>
        <taxon>Katanobacteria</taxon>
    </lineage>
</organism>
<protein>
    <submittedName>
        <fullName evidence="2">Uncharacterized protein</fullName>
    </submittedName>
</protein>
<gene>
    <name evidence="2" type="ORF">UU77_C0007G0027</name>
</gene>
<dbReference type="EMBL" id="LCBX01000007">
    <property type="protein sequence ID" value="KKS21182.1"/>
    <property type="molecule type" value="Genomic_DNA"/>
</dbReference>
<keyword evidence="1" id="KW-1133">Transmembrane helix</keyword>
<feature type="transmembrane region" description="Helical" evidence="1">
    <location>
        <begin position="60"/>
        <end position="86"/>
    </location>
</feature>
<accession>A0A0G0X9Y8</accession>
<name>A0A0G0X9Y8_UNCKA</name>
<evidence type="ECO:0000313" key="3">
    <source>
        <dbReference type="Proteomes" id="UP000034507"/>
    </source>
</evidence>
<sequence length="177" mass="20259">MGLLSKLNKPITLYNLSRKYIVNSRPITQEEVVLLKRELDILRKNTEINWGLPRTYIPSLLFSIIALLFSKSYIIAAVSYIVFFIISKVIPFILKGDSILLRRDIIGDITLVKSGPVTIIEDNNGSTYTKRFYLDDVIIDGIYTKGDTLKYPNLKDGQNIEVTYSPNAQYIYMVRSL</sequence>